<sequence>FQGIVKQDKLILTQGKTNVRLKDLFIRPNIVLKRLSGTLEAHTNGFRYTSVRGDKAERDLRKKLNQTFTSFCDKVEKLTNTEVEFDTPFRALGFYGVPNRCSVLLQPTSCCLPPFVVTLEEVELVHFERVQFHLKNFDMVFIFKDYSKKLAMVTAIPMNSLDHVKEWLDSCDIRYTEGIQSLNWPKIMKTILDDPDGFFQNGGWNFLNNESDDDSQTQDESLSEDEDETYQPSGDEVEDEEEEEESEDYESEATTESESEEVSSEESGKSWSELEEEAKKGKFEYGKFYFF</sequence>
<evidence type="ECO:0000256" key="7">
    <source>
        <dbReference type="ARBA" id="ARBA00023163"/>
    </source>
</evidence>
<keyword evidence="2 10" id="KW-0158">Chromosome</keyword>
<dbReference type="Pfam" id="PF08512">
    <property type="entry name" value="Rttp106-like_middle"/>
    <property type="match status" value="1"/>
</dbReference>
<keyword evidence="8 10" id="KW-0234">DNA repair</keyword>
<evidence type="ECO:0000313" key="15">
    <source>
        <dbReference type="WBParaSite" id="SBAD_0000946001-mRNA-1"/>
    </source>
</evidence>
<evidence type="ECO:0000256" key="1">
    <source>
        <dbReference type="ARBA" id="ARBA00010779"/>
    </source>
</evidence>
<feature type="domain" description="Histone chaperone RTT106/FACT complex subunit SPT16-like middle" evidence="12">
    <location>
        <begin position="94"/>
        <end position="178"/>
    </location>
</feature>
<dbReference type="SMART" id="SM01287">
    <property type="entry name" value="Rtt106"/>
    <property type="match status" value="1"/>
</dbReference>
<dbReference type="Pfam" id="PF21091">
    <property type="entry name" value="SPT16_C"/>
    <property type="match status" value="1"/>
</dbReference>
<proteinExistence type="inferred from homology"/>
<dbReference type="InterPro" id="IPR013719">
    <property type="entry name" value="RTT106/SPT16-like_middle_dom"/>
</dbReference>
<dbReference type="GO" id="GO:0006281">
    <property type="term" value="P:DNA repair"/>
    <property type="evidence" value="ECO:0007669"/>
    <property type="project" value="UniProtKB-UniRule"/>
</dbReference>
<dbReference type="Gene3D" id="2.30.29.150">
    <property type="match status" value="1"/>
</dbReference>
<name>A0A183IZT3_9BILA</name>
<keyword evidence="7 10" id="KW-0804">Transcription</keyword>
<organism evidence="15">
    <name type="scientific">Soboliphyme baturini</name>
    <dbReference type="NCBI Taxonomy" id="241478"/>
    <lineage>
        <taxon>Eukaryota</taxon>
        <taxon>Metazoa</taxon>
        <taxon>Ecdysozoa</taxon>
        <taxon>Nematoda</taxon>
        <taxon>Enoplea</taxon>
        <taxon>Dorylaimia</taxon>
        <taxon>Dioctophymatida</taxon>
        <taxon>Dioctophymatoidea</taxon>
        <taxon>Soboliphymatidae</taxon>
        <taxon>Soboliphyme</taxon>
    </lineage>
</organism>
<evidence type="ECO:0000256" key="9">
    <source>
        <dbReference type="ARBA" id="ARBA00023242"/>
    </source>
</evidence>
<feature type="region of interest" description="Disordered" evidence="11">
    <location>
        <begin position="203"/>
        <end position="276"/>
    </location>
</feature>
<evidence type="ECO:0000256" key="6">
    <source>
        <dbReference type="ARBA" id="ARBA00023054"/>
    </source>
</evidence>
<feature type="compositionally biased region" description="Acidic residues" evidence="11">
    <location>
        <begin position="210"/>
        <end position="264"/>
    </location>
</feature>
<comment type="similarity">
    <text evidence="1 10">Belongs to the peptidase M24 family. SPT16 subfamily.</text>
</comment>
<keyword evidence="4 10" id="KW-0227">DNA damage</keyword>
<keyword evidence="5 10" id="KW-0805">Transcription regulation</keyword>
<comment type="subcellular location">
    <subcellularLocation>
        <location evidence="10">Nucleus</location>
    </subcellularLocation>
    <subcellularLocation>
        <location evidence="10">Chromosome</location>
    </subcellularLocation>
</comment>
<dbReference type="InterPro" id="IPR056595">
    <property type="entry name" value="Fact-SPT16_PH"/>
</dbReference>
<evidence type="ECO:0000256" key="2">
    <source>
        <dbReference type="ARBA" id="ARBA00022454"/>
    </source>
</evidence>
<keyword evidence="9 10" id="KW-0539">Nucleus</keyword>
<dbReference type="Gene3D" id="2.30.29.30">
    <property type="entry name" value="Pleckstrin-homology domain (PH domain)/Phosphotyrosine-binding domain (PTB)"/>
    <property type="match status" value="1"/>
</dbReference>
<dbReference type="OrthoDB" id="5851823at2759"/>
<reference evidence="13 14" key="2">
    <citation type="submission" date="2018-11" db="EMBL/GenBank/DDBJ databases">
        <authorList>
            <consortium name="Pathogen Informatics"/>
        </authorList>
    </citation>
    <scope>NUCLEOTIDE SEQUENCE [LARGE SCALE GENOMIC DNA]</scope>
</reference>
<keyword evidence="14" id="KW-1185">Reference proteome</keyword>
<evidence type="ECO:0000256" key="11">
    <source>
        <dbReference type="SAM" id="MobiDB-lite"/>
    </source>
</evidence>
<dbReference type="Pfam" id="PF24824">
    <property type="entry name" value="PH_SPT16"/>
    <property type="match status" value="1"/>
</dbReference>
<evidence type="ECO:0000256" key="8">
    <source>
        <dbReference type="ARBA" id="ARBA00023204"/>
    </source>
</evidence>
<gene>
    <name evidence="13" type="ORF">SBAD_LOCUS9131</name>
</gene>
<evidence type="ECO:0000256" key="4">
    <source>
        <dbReference type="ARBA" id="ARBA00022763"/>
    </source>
</evidence>
<dbReference type="GO" id="GO:0006260">
    <property type="term" value="P:DNA replication"/>
    <property type="evidence" value="ECO:0007669"/>
    <property type="project" value="UniProtKB-KW"/>
</dbReference>
<dbReference type="GO" id="GO:0031491">
    <property type="term" value="F:nucleosome binding"/>
    <property type="evidence" value="ECO:0007669"/>
    <property type="project" value="TreeGrafter"/>
</dbReference>
<dbReference type="GO" id="GO:0006368">
    <property type="term" value="P:transcription elongation by RNA polymerase II"/>
    <property type="evidence" value="ECO:0007669"/>
    <property type="project" value="TreeGrafter"/>
</dbReference>
<evidence type="ECO:0000313" key="14">
    <source>
        <dbReference type="Proteomes" id="UP000270296"/>
    </source>
</evidence>
<protein>
    <recommendedName>
        <fullName evidence="10">FACT complex subunit</fullName>
    </recommendedName>
</protein>
<evidence type="ECO:0000259" key="12">
    <source>
        <dbReference type="SMART" id="SM01287"/>
    </source>
</evidence>
<evidence type="ECO:0000256" key="3">
    <source>
        <dbReference type="ARBA" id="ARBA00022705"/>
    </source>
</evidence>
<dbReference type="InterPro" id="IPR011993">
    <property type="entry name" value="PH-like_dom_sf"/>
</dbReference>
<dbReference type="InterPro" id="IPR048969">
    <property type="entry name" value="FACT_SPT16_C"/>
</dbReference>
<accession>A0A183IZT3</accession>
<dbReference type="AlphaFoldDB" id="A0A183IZT3"/>
<dbReference type="PANTHER" id="PTHR13980">
    <property type="entry name" value="CDC68 RELATED"/>
    <property type="match status" value="1"/>
</dbReference>
<evidence type="ECO:0000256" key="5">
    <source>
        <dbReference type="ARBA" id="ARBA00023015"/>
    </source>
</evidence>
<dbReference type="FunFam" id="2.30.29.30:FF:000017">
    <property type="entry name" value="FACT complex subunit SPT16"/>
    <property type="match status" value="1"/>
</dbReference>
<comment type="subunit">
    <text evidence="10">Component of the FACT complex.</text>
</comment>
<dbReference type="WBParaSite" id="SBAD_0000946001-mRNA-1">
    <property type="protein sequence ID" value="SBAD_0000946001-mRNA-1"/>
    <property type="gene ID" value="SBAD_0000946001"/>
</dbReference>
<dbReference type="EMBL" id="UZAM01012365">
    <property type="protein sequence ID" value="VDP21417.1"/>
    <property type="molecule type" value="Genomic_DNA"/>
</dbReference>
<dbReference type="InterPro" id="IPR040258">
    <property type="entry name" value="Spt16"/>
</dbReference>
<evidence type="ECO:0000313" key="13">
    <source>
        <dbReference type="EMBL" id="VDP21417.1"/>
    </source>
</evidence>
<keyword evidence="6" id="KW-0175">Coiled coil</keyword>
<reference evidence="15" key="1">
    <citation type="submission" date="2016-06" db="UniProtKB">
        <authorList>
            <consortium name="WormBaseParasite"/>
        </authorList>
    </citation>
    <scope>IDENTIFICATION</scope>
</reference>
<evidence type="ECO:0000256" key="10">
    <source>
        <dbReference type="RuleBase" id="RU367052"/>
    </source>
</evidence>
<comment type="function">
    <text evidence="10">Component of the FACT complex, a general chromatin factor that acts to reorganize nucleosomes. The FACT complex is involved in multiple processes that require DNA as a template such as mRNA elongation, DNA replication and DNA repair. During transcription elongation the FACT complex acts as a histone chaperone that both destabilizes and restores nucleosomal structure. It facilitates the passage of RNA polymerase II and transcription by promoting the dissociation of one histone H2A-H2B dimer from the nucleosome, then subsequently promotes the reestablishment of the nucleosome following the passage of RNA polymerase II.</text>
</comment>
<dbReference type="Proteomes" id="UP000270296">
    <property type="component" value="Unassembled WGS sequence"/>
</dbReference>
<keyword evidence="3 10" id="KW-0235">DNA replication</keyword>
<dbReference type="PANTHER" id="PTHR13980:SF15">
    <property type="entry name" value="FACT COMPLEX SUBUNIT SPT16"/>
    <property type="match status" value="1"/>
</dbReference>
<dbReference type="GO" id="GO:0035101">
    <property type="term" value="C:FACT complex"/>
    <property type="evidence" value="ECO:0007669"/>
    <property type="project" value="UniProtKB-UniRule"/>
</dbReference>